<name>A0A5N6L1U0_9ROSI</name>
<dbReference type="EMBL" id="VIBQ01000059">
    <property type="protein sequence ID" value="KAB8542119.1"/>
    <property type="molecule type" value="Genomic_DNA"/>
</dbReference>
<reference evidence="1 2" key="1">
    <citation type="submission" date="2019-06" db="EMBL/GenBank/DDBJ databases">
        <title>A chromosomal-level reference genome of Carpinus fangiana (Coryloideae, Betulaceae).</title>
        <authorList>
            <person name="Yang X."/>
            <person name="Wang Z."/>
            <person name="Zhang L."/>
            <person name="Hao G."/>
            <person name="Liu J."/>
            <person name="Yang Y."/>
        </authorList>
    </citation>
    <scope>NUCLEOTIDE SEQUENCE [LARGE SCALE GENOMIC DNA]</scope>
    <source>
        <strain evidence="1">Cfa_2016G</strain>
        <tissue evidence="1">Leaf</tissue>
    </source>
</reference>
<dbReference type="Proteomes" id="UP000327013">
    <property type="component" value="Unassembled WGS sequence"/>
</dbReference>
<keyword evidence="2" id="KW-1185">Reference proteome</keyword>
<comment type="caution">
    <text evidence="1">The sequence shown here is derived from an EMBL/GenBank/DDBJ whole genome shotgun (WGS) entry which is preliminary data.</text>
</comment>
<sequence>MQCSNPSKLARISGVVNTANAPSPSLSVGTTHDIFFHRLHRGHDGRGQRLDWIRGVDNGLGWELSLMLPDVTPASAAAHEADLDEEGEYGKGRCNPHERVHGGANLGANVDGCVLFKDVAHDDEHNGPYNGRGDNDNTVEECEHSHGEGYPATGAGLDWRTLDAWVEVRNLIGLTGGSCKQLVEYNADRIKVVEALGLGAVCDAVIVVALAEIPQADLVKIVQTQRSGDAVEEGRIGPERCRNDIGEVKADEPDVAEPGDVVRVTDFDDNEEDDCDEEASGGNDAPHAACVGCTSDIGRDVGVIAQRAIRLFASGSLFRIASMLAASEGRQSIDVIEHAHTTRGKAAGDRDLSLKALTGRPDSKQKVMRQILP</sequence>
<gene>
    <name evidence="1" type="ORF">FH972_025582</name>
</gene>
<evidence type="ECO:0000313" key="1">
    <source>
        <dbReference type="EMBL" id="KAB8542119.1"/>
    </source>
</evidence>
<accession>A0A5N6L1U0</accession>
<proteinExistence type="predicted"/>
<protein>
    <submittedName>
        <fullName evidence="1">Uncharacterized protein</fullName>
    </submittedName>
</protein>
<dbReference type="AlphaFoldDB" id="A0A5N6L1U0"/>
<dbReference type="OrthoDB" id="3530944at2759"/>
<organism evidence="1 2">
    <name type="scientific">Carpinus fangiana</name>
    <dbReference type="NCBI Taxonomy" id="176857"/>
    <lineage>
        <taxon>Eukaryota</taxon>
        <taxon>Viridiplantae</taxon>
        <taxon>Streptophyta</taxon>
        <taxon>Embryophyta</taxon>
        <taxon>Tracheophyta</taxon>
        <taxon>Spermatophyta</taxon>
        <taxon>Magnoliopsida</taxon>
        <taxon>eudicotyledons</taxon>
        <taxon>Gunneridae</taxon>
        <taxon>Pentapetalae</taxon>
        <taxon>rosids</taxon>
        <taxon>fabids</taxon>
        <taxon>Fagales</taxon>
        <taxon>Betulaceae</taxon>
        <taxon>Carpinus</taxon>
    </lineage>
</organism>
<evidence type="ECO:0000313" key="2">
    <source>
        <dbReference type="Proteomes" id="UP000327013"/>
    </source>
</evidence>